<reference evidence="2 3" key="1">
    <citation type="submission" date="2016-10" db="EMBL/GenBank/DDBJ databases">
        <authorList>
            <person name="de Groot N.N."/>
        </authorList>
    </citation>
    <scope>NUCLEOTIDE SEQUENCE [LARGE SCALE GENOMIC DNA]</scope>
    <source>
        <strain evidence="2 3">CGMCC 4.7037</strain>
    </source>
</reference>
<dbReference type="Proteomes" id="UP000236732">
    <property type="component" value="Unassembled WGS sequence"/>
</dbReference>
<protein>
    <recommendedName>
        <fullName evidence="4">Lipoprotein</fullName>
    </recommendedName>
</protein>
<feature type="chain" id="PRO_5009297342" description="Lipoprotein" evidence="1">
    <location>
        <begin position="25"/>
        <end position="285"/>
    </location>
</feature>
<keyword evidence="3" id="KW-1185">Reference proteome</keyword>
<keyword evidence="1" id="KW-0732">Signal</keyword>
<gene>
    <name evidence="2" type="ORF">SAMN05444920_113172</name>
</gene>
<organism evidence="2 3">
    <name type="scientific">Nonomuraea solani</name>
    <dbReference type="NCBI Taxonomy" id="1144553"/>
    <lineage>
        <taxon>Bacteria</taxon>
        <taxon>Bacillati</taxon>
        <taxon>Actinomycetota</taxon>
        <taxon>Actinomycetes</taxon>
        <taxon>Streptosporangiales</taxon>
        <taxon>Streptosporangiaceae</taxon>
        <taxon>Nonomuraea</taxon>
    </lineage>
</organism>
<name>A0A1H6ERE4_9ACTN</name>
<dbReference type="RefSeq" id="WP_103960771.1">
    <property type="nucleotide sequence ID" value="NZ_FNVT01000013.1"/>
</dbReference>
<dbReference type="OrthoDB" id="3515039at2"/>
<evidence type="ECO:0000256" key="1">
    <source>
        <dbReference type="SAM" id="SignalP"/>
    </source>
</evidence>
<dbReference type="AlphaFoldDB" id="A0A1H6ERE4"/>
<accession>A0A1H6ERE4</accession>
<proteinExistence type="predicted"/>
<evidence type="ECO:0008006" key="4">
    <source>
        <dbReference type="Google" id="ProtNLM"/>
    </source>
</evidence>
<evidence type="ECO:0000313" key="3">
    <source>
        <dbReference type="Proteomes" id="UP000236732"/>
    </source>
</evidence>
<evidence type="ECO:0000313" key="2">
    <source>
        <dbReference type="EMBL" id="SEG99576.1"/>
    </source>
</evidence>
<dbReference type="EMBL" id="FNVT01000013">
    <property type="protein sequence ID" value="SEG99576.1"/>
    <property type="molecule type" value="Genomic_DNA"/>
</dbReference>
<feature type="signal peptide" evidence="1">
    <location>
        <begin position="1"/>
        <end position="24"/>
    </location>
</feature>
<sequence length="285" mass="29512">MKRILTGVALATTAALMTATPALAAAPKDPVVAVKKQYVAGKGVKFTERTTIIDGVTRQIFVRRTGTLQFGKSGIAASDITGKFNINLSDLGELPEGETGDMLKAMATKERTVRVGTTSYLSGGIWASMLPEGETWFKAAKGPTGGLTGTFGQPLNLAEAATLKTLLKGAKASGSSYAGKTKVGDVWKASPWLRASLLGKPSAKALKSSFSWKITVNAAGLPTRLVTTFPGSVLGGDGSISVDTRYSGWGGAVSIKAPTDEVADKFENGEDDLSNLNIPLGSLAG</sequence>